<comment type="caution">
    <text evidence="2">The sequence shown here is derived from an EMBL/GenBank/DDBJ whole genome shotgun (WGS) entry which is preliminary data.</text>
</comment>
<dbReference type="EMBL" id="VSSQ01002128">
    <property type="protein sequence ID" value="MPM13500.1"/>
    <property type="molecule type" value="Genomic_DNA"/>
</dbReference>
<keyword evidence="1" id="KW-0472">Membrane</keyword>
<feature type="transmembrane region" description="Helical" evidence="1">
    <location>
        <begin position="51"/>
        <end position="70"/>
    </location>
</feature>
<feature type="transmembrane region" description="Helical" evidence="1">
    <location>
        <begin position="12"/>
        <end position="31"/>
    </location>
</feature>
<gene>
    <name evidence="2" type="ORF">SDC9_59857</name>
</gene>
<keyword evidence="1" id="KW-1133">Transmembrane helix</keyword>
<dbReference type="InterPro" id="IPR021448">
    <property type="entry name" value="DUF3098"/>
</dbReference>
<dbReference type="Pfam" id="PF11297">
    <property type="entry name" value="DUF3098"/>
    <property type="match status" value="1"/>
</dbReference>
<evidence type="ECO:0000313" key="2">
    <source>
        <dbReference type="EMBL" id="MPM13500.1"/>
    </source>
</evidence>
<keyword evidence="1" id="KW-0812">Transmembrane</keyword>
<organism evidence="2">
    <name type="scientific">bioreactor metagenome</name>
    <dbReference type="NCBI Taxonomy" id="1076179"/>
    <lineage>
        <taxon>unclassified sequences</taxon>
        <taxon>metagenomes</taxon>
        <taxon>ecological metagenomes</taxon>
    </lineage>
</organism>
<dbReference type="AlphaFoldDB" id="A0A644XBB5"/>
<protein>
    <recommendedName>
        <fullName evidence="3">DUF3098 domain-containing protein</fullName>
    </recommendedName>
</protein>
<sequence>MENKEKFTLGKTNLVLIAIGFIIIVVGFLLMTGSPTELEFNPDIFSHRRITVGPMISFFGFIFIIFAILFKSKSK</sequence>
<name>A0A644XBB5_9ZZZZ</name>
<evidence type="ECO:0000256" key="1">
    <source>
        <dbReference type="SAM" id="Phobius"/>
    </source>
</evidence>
<accession>A0A644XBB5</accession>
<reference evidence="2" key="1">
    <citation type="submission" date="2019-08" db="EMBL/GenBank/DDBJ databases">
        <authorList>
            <person name="Kucharzyk K."/>
            <person name="Murdoch R.W."/>
            <person name="Higgins S."/>
            <person name="Loffler F."/>
        </authorList>
    </citation>
    <scope>NUCLEOTIDE SEQUENCE</scope>
</reference>
<evidence type="ECO:0008006" key="3">
    <source>
        <dbReference type="Google" id="ProtNLM"/>
    </source>
</evidence>
<proteinExistence type="predicted"/>